<keyword evidence="3" id="KW-0812">Transmembrane</keyword>
<evidence type="ECO:0000256" key="5">
    <source>
        <dbReference type="ARBA" id="ARBA00023136"/>
    </source>
</evidence>
<organism evidence="7 8">
    <name type="scientific">Marinicauda pacifica</name>
    <dbReference type="NCBI Taxonomy" id="1133559"/>
    <lineage>
        <taxon>Bacteria</taxon>
        <taxon>Pseudomonadati</taxon>
        <taxon>Pseudomonadota</taxon>
        <taxon>Alphaproteobacteria</taxon>
        <taxon>Maricaulales</taxon>
        <taxon>Maricaulaceae</taxon>
        <taxon>Marinicauda</taxon>
    </lineage>
</organism>
<accession>A0A4S2HFJ5</accession>
<evidence type="ECO:0000256" key="3">
    <source>
        <dbReference type="ARBA" id="ARBA00022692"/>
    </source>
</evidence>
<dbReference type="OrthoDB" id="9804152at2"/>
<evidence type="ECO:0000256" key="1">
    <source>
        <dbReference type="ARBA" id="ARBA00004167"/>
    </source>
</evidence>
<protein>
    <submittedName>
        <fullName evidence="7">LemA family protein</fullName>
    </submittedName>
</protein>
<proteinExistence type="inferred from homology"/>
<dbReference type="PANTHER" id="PTHR34478:SF1">
    <property type="entry name" value="PROTEIN LEMA"/>
    <property type="match status" value="1"/>
</dbReference>
<name>A0A4S2HFJ5_9PROT</name>
<dbReference type="Gene3D" id="1.20.1440.20">
    <property type="entry name" value="LemA-like domain"/>
    <property type="match status" value="1"/>
</dbReference>
<keyword evidence="4" id="KW-1133">Transmembrane helix</keyword>
<dbReference type="Pfam" id="PF04011">
    <property type="entry name" value="LemA"/>
    <property type="match status" value="1"/>
</dbReference>
<dbReference type="InterPro" id="IPR023353">
    <property type="entry name" value="LemA-like_dom_sf"/>
</dbReference>
<evidence type="ECO:0000256" key="2">
    <source>
        <dbReference type="ARBA" id="ARBA00008854"/>
    </source>
</evidence>
<comment type="similarity">
    <text evidence="2">Belongs to the LemA family.</text>
</comment>
<dbReference type="Proteomes" id="UP000305451">
    <property type="component" value="Unassembled WGS sequence"/>
</dbReference>
<evidence type="ECO:0000313" key="8">
    <source>
        <dbReference type="Proteomes" id="UP000305451"/>
    </source>
</evidence>
<dbReference type="InterPro" id="IPR007156">
    <property type="entry name" value="MamQ_LemA"/>
</dbReference>
<reference evidence="7 8" key="1">
    <citation type="journal article" date="2013" name="Int. J. Syst. Evol. Microbiol.">
        <title>Marinicauda pacifica gen. nov., sp. nov., a prosthecate alphaproteobacterium of the family Hyphomonadaceae isolated from deep seawater.</title>
        <authorList>
            <person name="Zhang X.Y."/>
            <person name="Li G.W."/>
            <person name="Wang C.S."/>
            <person name="Zhang Y.J."/>
            <person name="Xu X.W."/>
            <person name="Li H."/>
            <person name="Liu A."/>
            <person name="Liu C."/>
            <person name="Xie B.B."/>
            <person name="Qin Q.L."/>
            <person name="Xu Z."/>
            <person name="Chen X.L."/>
            <person name="Zhou B.C."/>
            <person name="Zhang Y.Z."/>
        </authorList>
    </citation>
    <scope>NUCLEOTIDE SEQUENCE [LARGE SCALE GENOMIC DNA]</scope>
    <source>
        <strain evidence="7 8">P-1 km-3</strain>
    </source>
</reference>
<dbReference type="AlphaFoldDB" id="A0A4S2HFJ5"/>
<sequence>MTILIIVIVAAVIVTLVYNRLVALRQTTRQAWGDIDVQLKQRHDLVPNLVETVKGYATHEKDTLENVVKARQQAVDAGSLKDQAQAENMLSGALRQLFALSESYPDLKANQNFLSLQTELAELENKIAAARRFFNNAVAEYNTAIEQFPAVLLAGPFGFKTEEFFEVATTERARVEAAPNVSF</sequence>
<gene>
    <name evidence="7" type="ORF">E5162_04820</name>
</gene>
<keyword evidence="8" id="KW-1185">Reference proteome</keyword>
<evidence type="ECO:0000256" key="4">
    <source>
        <dbReference type="ARBA" id="ARBA00022989"/>
    </source>
</evidence>
<dbReference type="PANTHER" id="PTHR34478">
    <property type="entry name" value="PROTEIN LEMA"/>
    <property type="match status" value="1"/>
</dbReference>
<dbReference type="GO" id="GO:0016020">
    <property type="term" value="C:membrane"/>
    <property type="evidence" value="ECO:0007669"/>
    <property type="project" value="UniProtKB-SubCell"/>
</dbReference>
<keyword evidence="6" id="KW-0175">Coiled coil</keyword>
<comment type="subcellular location">
    <subcellularLocation>
        <location evidence="1">Membrane</location>
        <topology evidence="1">Single-pass membrane protein</topology>
    </subcellularLocation>
</comment>
<feature type="coiled-coil region" evidence="6">
    <location>
        <begin position="113"/>
        <end position="140"/>
    </location>
</feature>
<keyword evidence="5" id="KW-0472">Membrane</keyword>
<dbReference type="SUPFAM" id="SSF140478">
    <property type="entry name" value="LemA-like"/>
    <property type="match status" value="1"/>
</dbReference>
<comment type="caution">
    <text evidence="7">The sequence shown here is derived from an EMBL/GenBank/DDBJ whole genome shotgun (WGS) entry which is preliminary data.</text>
</comment>
<dbReference type="EMBL" id="SRXV01000001">
    <property type="protein sequence ID" value="TGY94598.1"/>
    <property type="molecule type" value="Genomic_DNA"/>
</dbReference>
<evidence type="ECO:0000256" key="6">
    <source>
        <dbReference type="SAM" id="Coils"/>
    </source>
</evidence>
<evidence type="ECO:0000313" key="7">
    <source>
        <dbReference type="EMBL" id="TGY94598.1"/>
    </source>
</evidence>